<gene>
    <name evidence="23" type="primary">March6_1</name>
    <name evidence="23" type="ORF">FJT64_024736</name>
</gene>
<dbReference type="InterPro" id="IPR013083">
    <property type="entry name" value="Znf_RING/FYVE/PHD"/>
</dbReference>
<keyword evidence="14" id="KW-0007">Acetylation</keyword>
<organism evidence="23 24">
    <name type="scientific">Amphibalanus amphitrite</name>
    <name type="common">Striped barnacle</name>
    <name type="synonym">Balanus amphitrite</name>
    <dbReference type="NCBI Taxonomy" id="1232801"/>
    <lineage>
        <taxon>Eukaryota</taxon>
        <taxon>Metazoa</taxon>
        <taxon>Ecdysozoa</taxon>
        <taxon>Arthropoda</taxon>
        <taxon>Crustacea</taxon>
        <taxon>Multicrustacea</taxon>
        <taxon>Cirripedia</taxon>
        <taxon>Thoracica</taxon>
        <taxon>Thoracicalcarea</taxon>
        <taxon>Balanomorpha</taxon>
        <taxon>Balanoidea</taxon>
        <taxon>Balanidae</taxon>
        <taxon>Amphibalaninae</taxon>
        <taxon>Amphibalanus</taxon>
    </lineage>
</organism>
<feature type="compositionally biased region" description="Gly residues" evidence="20">
    <location>
        <begin position="244"/>
        <end position="253"/>
    </location>
</feature>
<dbReference type="Proteomes" id="UP000440578">
    <property type="component" value="Unassembled WGS sequence"/>
</dbReference>
<dbReference type="Gene3D" id="3.30.40.10">
    <property type="entry name" value="Zinc/RING finger domain, C3HC4 (zinc finger)"/>
    <property type="match status" value="1"/>
</dbReference>
<dbReference type="SUPFAM" id="SSF57850">
    <property type="entry name" value="RING/U-box"/>
    <property type="match status" value="1"/>
</dbReference>
<reference evidence="23 24" key="1">
    <citation type="submission" date="2019-07" db="EMBL/GenBank/DDBJ databases">
        <title>Draft genome assembly of a fouling barnacle, Amphibalanus amphitrite (Darwin, 1854): The first reference genome for Thecostraca.</title>
        <authorList>
            <person name="Kim W."/>
        </authorList>
    </citation>
    <scope>NUCLEOTIDE SEQUENCE [LARGE SCALE GENOMIC DNA]</scope>
    <source>
        <strain evidence="23">SNU_AA5</strain>
        <tissue evidence="23">Soma without cirri and trophi</tissue>
    </source>
</reference>
<keyword evidence="5" id="KW-0808">Transferase</keyword>
<feature type="domain" description="RING-CH-type" evidence="22">
    <location>
        <begin position="2"/>
        <end position="63"/>
    </location>
</feature>
<dbReference type="EC" id="2.3.2.27" evidence="4"/>
<dbReference type="GO" id="GO:0008270">
    <property type="term" value="F:zinc ion binding"/>
    <property type="evidence" value="ECO:0007669"/>
    <property type="project" value="UniProtKB-KW"/>
</dbReference>
<evidence type="ECO:0000313" key="23">
    <source>
        <dbReference type="EMBL" id="KAF0303297.1"/>
    </source>
</evidence>
<dbReference type="PROSITE" id="PS51292">
    <property type="entry name" value="ZF_RING_CH"/>
    <property type="match status" value="1"/>
</dbReference>
<evidence type="ECO:0000256" key="5">
    <source>
        <dbReference type="ARBA" id="ARBA00022679"/>
    </source>
</evidence>
<dbReference type="FunFam" id="3.30.40.10:FF:000096">
    <property type="entry name" value="E3 ubiquitin-protein ligase MARCH6"/>
    <property type="match status" value="1"/>
</dbReference>
<evidence type="ECO:0000256" key="3">
    <source>
        <dbReference type="ARBA" id="ARBA00004906"/>
    </source>
</evidence>
<evidence type="ECO:0000259" key="22">
    <source>
        <dbReference type="PROSITE" id="PS51292"/>
    </source>
</evidence>
<accession>A0A6A4W613</accession>
<keyword evidence="10" id="KW-0256">Endoplasmic reticulum</keyword>
<keyword evidence="11" id="KW-0862">Zinc</keyword>
<name>A0A6A4W613_AMPAM</name>
<feature type="region of interest" description="Disordered" evidence="20">
    <location>
        <begin position="239"/>
        <end position="260"/>
    </location>
</feature>
<comment type="pathway">
    <text evidence="3">Protein modification; protein ubiquitination.</text>
</comment>
<comment type="subcellular location">
    <subcellularLocation>
        <location evidence="2">Endoplasmic reticulum membrane</location>
        <topology evidence="2">Multi-pass membrane protein</topology>
    </subcellularLocation>
</comment>
<comment type="catalytic activity">
    <reaction evidence="1">
        <text>S-ubiquitinyl-[E2 ubiquitin-conjugating enzyme]-L-cysteine + [acceptor protein]-L-lysine = [E2 ubiquitin-conjugating enzyme]-L-cysteine + N(6)-ubiquitinyl-[acceptor protein]-L-lysine.</text>
        <dbReference type="EC" id="2.3.2.27"/>
    </reaction>
</comment>
<evidence type="ECO:0000313" key="24">
    <source>
        <dbReference type="Proteomes" id="UP000440578"/>
    </source>
</evidence>
<evidence type="ECO:0000256" key="16">
    <source>
        <dbReference type="ARBA" id="ARBA00064724"/>
    </source>
</evidence>
<dbReference type="GO" id="GO:0036503">
    <property type="term" value="P:ERAD pathway"/>
    <property type="evidence" value="ECO:0007669"/>
    <property type="project" value="TreeGrafter"/>
</dbReference>
<evidence type="ECO:0000256" key="17">
    <source>
        <dbReference type="ARBA" id="ARBA00069012"/>
    </source>
</evidence>
<evidence type="ECO:0000256" key="18">
    <source>
        <dbReference type="ARBA" id="ARBA00082010"/>
    </source>
</evidence>
<evidence type="ECO:0000256" key="14">
    <source>
        <dbReference type="ARBA" id="ARBA00022990"/>
    </source>
</evidence>
<dbReference type="GO" id="GO:0005789">
    <property type="term" value="C:endoplasmic reticulum membrane"/>
    <property type="evidence" value="ECO:0007669"/>
    <property type="project" value="UniProtKB-SubCell"/>
</dbReference>
<dbReference type="OrthoDB" id="1108038at2759"/>
<keyword evidence="24" id="KW-1185">Reference proteome</keyword>
<sequence length="331" mass="36259">MDDDSQQDICRVCRSEGSMDRPLFYPCICTGSIKYIHQECLIQWLRYSRKEYCELCNHRFSFTPIYSPDMPKRLPLGDILSGLLGSVATAVRFWFHYTLVAFAWLGIVPLTACRIYRCLFAGSVNSILSLPLDMLSTENLLSDSLQGCLVVTCTLCAFISLVWLREQILHGGGPDWLEQEAAVPEDDGDLDGVPGDGVDPDDLDLPGDEADVVHVVRREAEEAAAAAGGGGADWNAFLDPEPRPGGGGAGGAAAGADDNNWNPMDWDRAAEELTWERLLGLDGSLVFLEHVFWVVSLNTLFILVFGEWVLGVGDTPKYLAKLSVSNLLLGQ</sequence>
<evidence type="ECO:0000256" key="13">
    <source>
        <dbReference type="ARBA" id="ARBA00022989"/>
    </source>
</evidence>
<comment type="subunit">
    <text evidence="16">Interacts with DIO2. Interacts with SQLE.</text>
</comment>
<dbReference type="GO" id="GO:0061630">
    <property type="term" value="F:ubiquitin protein ligase activity"/>
    <property type="evidence" value="ECO:0007669"/>
    <property type="project" value="UniProtKB-EC"/>
</dbReference>
<evidence type="ECO:0000256" key="2">
    <source>
        <dbReference type="ARBA" id="ARBA00004477"/>
    </source>
</evidence>
<keyword evidence="9" id="KW-0833">Ubl conjugation pathway</keyword>
<feature type="transmembrane region" description="Helical" evidence="21">
    <location>
        <begin position="79"/>
        <end position="108"/>
    </location>
</feature>
<keyword evidence="13 21" id="KW-1133">Transmembrane helix</keyword>
<proteinExistence type="predicted"/>
<comment type="caution">
    <text evidence="23">The sequence shown here is derived from an EMBL/GenBank/DDBJ whole genome shotgun (WGS) entry which is preliminary data.</text>
</comment>
<evidence type="ECO:0000256" key="1">
    <source>
        <dbReference type="ARBA" id="ARBA00000900"/>
    </source>
</evidence>
<evidence type="ECO:0000256" key="6">
    <source>
        <dbReference type="ARBA" id="ARBA00022692"/>
    </source>
</evidence>
<dbReference type="AlphaFoldDB" id="A0A6A4W613"/>
<evidence type="ECO:0000256" key="12">
    <source>
        <dbReference type="ARBA" id="ARBA00022843"/>
    </source>
</evidence>
<dbReference type="Pfam" id="PF12906">
    <property type="entry name" value="RINGv"/>
    <property type="match status" value="1"/>
</dbReference>
<feature type="region of interest" description="Disordered" evidence="20">
    <location>
        <begin position="185"/>
        <end position="204"/>
    </location>
</feature>
<keyword evidence="6 21" id="KW-0812">Transmembrane</keyword>
<evidence type="ECO:0000256" key="21">
    <source>
        <dbReference type="SAM" id="Phobius"/>
    </source>
</evidence>
<dbReference type="SMART" id="SM00744">
    <property type="entry name" value="RINGv"/>
    <property type="match status" value="1"/>
</dbReference>
<evidence type="ECO:0000256" key="7">
    <source>
        <dbReference type="ARBA" id="ARBA00022723"/>
    </source>
</evidence>
<feature type="transmembrane region" description="Helical" evidence="21">
    <location>
        <begin position="291"/>
        <end position="310"/>
    </location>
</feature>
<dbReference type="PANTHER" id="PTHR13145">
    <property type="entry name" value="SSM4 PROTEIN"/>
    <property type="match status" value="1"/>
</dbReference>
<evidence type="ECO:0000256" key="8">
    <source>
        <dbReference type="ARBA" id="ARBA00022771"/>
    </source>
</evidence>
<dbReference type="EMBL" id="VIIS01000957">
    <property type="protein sequence ID" value="KAF0303297.1"/>
    <property type="molecule type" value="Genomic_DNA"/>
</dbReference>
<keyword evidence="8" id="KW-0863">Zinc-finger</keyword>
<dbReference type="PANTHER" id="PTHR13145:SF0">
    <property type="entry name" value="E3 UBIQUITIN-PROTEIN LIGASE MARCHF6"/>
    <property type="match status" value="1"/>
</dbReference>
<evidence type="ECO:0000256" key="9">
    <source>
        <dbReference type="ARBA" id="ARBA00022786"/>
    </source>
</evidence>
<evidence type="ECO:0000256" key="10">
    <source>
        <dbReference type="ARBA" id="ARBA00022824"/>
    </source>
</evidence>
<evidence type="ECO:0000256" key="4">
    <source>
        <dbReference type="ARBA" id="ARBA00012483"/>
    </source>
</evidence>
<dbReference type="EMBL" id="VIIS01000957">
    <property type="protein sequence ID" value="KAF0303296.1"/>
    <property type="molecule type" value="Genomic_DNA"/>
</dbReference>
<dbReference type="InterPro" id="IPR011016">
    <property type="entry name" value="Znf_RING-CH"/>
</dbReference>
<evidence type="ECO:0000256" key="20">
    <source>
        <dbReference type="SAM" id="MobiDB-lite"/>
    </source>
</evidence>
<keyword evidence="15 21" id="KW-0472">Membrane</keyword>
<evidence type="ECO:0000256" key="19">
    <source>
        <dbReference type="ARBA" id="ARBA00083917"/>
    </source>
</evidence>
<keyword evidence="12" id="KW-0832">Ubl conjugation</keyword>
<evidence type="ECO:0000256" key="11">
    <source>
        <dbReference type="ARBA" id="ARBA00022833"/>
    </source>
</evidence>
<keyword evidence="7" id="KW-0479">Metal-binding</keyword>
<protein>
    <recommendedName>
        <fullName evidence="17">E3 ubiquitin-protein ligase MARCHF6</fullName>
        <ecNumber evidence="4">2.3.2.27</ecNumber>
    </recommendedName>
    <alternativeName>
        <fullName evidence="19">Membrane-associated RING finger protein 6</fullName>
    </alternativeName>
    <alternativeName>
        <fullName evidence="18">Membrane-associated RING-CH protein VI</fullName>
    </alternativeName>
</protein>
<evidence type="ECO:0000256" key="15">
    <source>
        <dbReference type="ARBA" id="ARBA00023136"/>
    </source>
</evidence>
<dbReference type="CDD" id="cd16702">
    <property type="entry name" value="RING_CH-C4HC3_MARCH6"/>
    <property type="match status" value="1"/>
</dbReference>